<keyword evidence="3" id="KW-1185">Reference proteome</keyword>
<evidence type="ECO:0000313" key="3">
    <source>
        <dbReference type="Proteomes" id="UP001219525"/>
    </source>
</evidence>
<accession>A0AAD6YFP6</accession>
<protein>
    <submittedName>
        <fullName evidence="2">Uncharacterized protein</fullName>
    </submittedName>
</protein>
<dbReference type="EMBL" id="JARJCW010000027">
    <property type="protein sequence ID" value="KAJ7210831.1"/>
    <property type="molecule type" value="Genomic_DNA"/>
</dbReference>
<gene>
    <name evidence="2" type="ORF">GGX14DRAFT_624998</name>
</gene>
<evidence type="ECO:0000256" key="1">
    <source>
        <dbReference type="SAM" id="MobiDB-lite"/>
    </source>
</evidence>
<organism evidence="2 3">
    <name type="scientific">Mycena pura</name>
    <dbReference type="NCBI Taxonomy" id="153505"/>
    <lineage>
        <taxon>Eukaryota</taxon>
        <taxon>Fungi</taxon>
        <taxon>Dikarya</taxon>
        <taxon>Basidiomycota</taxon>
        <taxon>Agaricomycotina</taxon>
        <taxon>Agaricomycetes</taxon>
        <taxon>Agaricomycetidae</taxon>
        <taxon>Agaricales</taxon>
        <taxon>Marasmiineae</taxon>
        <taxon>Mycenaceae</taxon>
        <taxon>Mycena</taxon>
    </lineage>
</organism>
<sequence>MASSQSALSLWIGQPIRPYFLQLKRFIPSIRTLSICRPGMDRLSDVDFIELIPKLAGLSSLTCVRVFSAHWTDPSAAPVIACSKAFHDITELEIRHTTFRTPHQLIVLLGRFAWLEKVTAHVKFQLSRGRDLDRTTARAAKPTQPESRPVASEMIWPLLGPSSATQARDLRAQLGIIPPPAGFETLTVGLPIESVDRLDDLDLVHFYAAATLASFWSSESFVRPKGEGLPKPKAFGVGFMKAFRILPPADDPFRKPSRITCPNYNPLWEYFHKGEAQNTRHFRTYCKGCVNWRPLTLKALFGGATKPRERKSARKAAQRVMEAEEILMQQLAEEEEDCIPDDGAIEIDSDEEYRA</sequence>
<name>A0AAD6YFP6_9AGAR</name>
<feature type="region of interest" description="Disordered" evidence="1">
    <location>
        <begin position="335"/>
        <end position="355"/>
    </location>
</feature>
<proteinExistence type="predicted"/>
<dbReference type="AlphaFoldDB" id="A0AAD6YFP6"/>
<reference evidence="2" key="1">
    <citation type="submission" date="2023-03" db="EMBL/GenBank/DDBJ databases">
        <title>Massive genome expansion in bonnet fungi (Mycena s.s.) driven by repeated elements and novel gene families across ecological guilds.</title>
        <authorList>
            <consortium name="Lawrence Berkeley National Laboratory"/>
            <person name="Harder C.B."/>
            <person name="Miyauchi S."/>
            <person name="Viragh M."/>
            <person name="Kuo A."/>
            <person name="Thoen E."/>
            <person name="Andreopoulos B."/>
            <person name="Lu D."/>
            <person name="Skrede I."/>
            <person name="Drula E."/>
            <person name="Henrissat B."/>
            <person name="Morin E."/>
            <person name="Kohler A."/>
            <person name="Barry K."/>
            <person name="LaButti K."/>
            <person name="Morin E."/>
            <person name="Salamov A."/>
            <person name="Lipzen A."/>
            <person name="Mereny Z."/>
            <person name="Hegedus B."/>
            <person name="Baldrian P."/>
            <person name="Stursova M."/>
            <person name="Weitz H."/>
            <person name="Taylor A."/>
            <person name="Grigoriev I.V."/>
            <person name="Nagy L.G."/>
            <person name="Martin F."/>
            <person name="Kauserud H."/>
        </authorList>
    </citation>
    <scope>NUCLEOTIDE SEQUENCE</scope>
    <source>
        <strain evidence="2">9144</strain>
    </source>
</reference>
<comment type="caution">
    <text evidence="2">The sequence shown here is derived from an EMBL/GenBank/DDBJ whole genome shotgun (WGS) entry which is preliminary data.</text>
</comment>
<dbReference type="Proteomes" id="UP001219525">
    <property type="component" value="Unassembled WGS sequence"/>
</dbReference>
<evidence type="ECO:0000313" key="2">
    <source>
        <dbReference type="EMBL" id="KAJ7210831.1"/>
    </source>
</evidence>